<feature type="transmembrane region" description="Helical" evidence="1">
    <location>
        <begin position="190"/>
        <end position="209"/>
    </location>
</feature>
<dbReference type="InterPro" id="IPR025333">
    <property type="entry name" value="DUF4239"/>
</dbReference>
<dbReference type="Proteomes" id="UP000243719">
    <property type="component" value="Unassembled WGS sequence"/>
</dbReference>
<dbReference type="EMBL" id="FNLO01000001">
    <property type="protein sequence ID" value="SDV46220.1"/>
    <property type="molecule type" value="Genomic_DNA"/>
</dbReference>
<keyword evidence="1" id="KW-0812">Transmembrane</keyword>
<keyword evidence="3" id="KW-1185">Reference proteome</keyword>
<organism evidence="2 3">
    <name type="scientific">Chitinasiproducens palmae</name>
    <dbReference type="NCBI Taxonomy" id="1770053"/>
    <lineage>
        <taxon>Bacteria</taxon>
        <taxon>Pseudomonadati</taxon>
        <taxon>Pseudomonadota</taxon>
        <taxon>Betaproteobacteria</taxon>
        <taxon>Burkholderiales</taxon>
        <taxon>Burkholderiaceae</taxon>
        <taxon>Chitinasiproducens</taxon>
    </lineage>
</organism>
<proteinExistence type="predicted"/>
<dbReference type="Pfam" id="PF14023">
    <property type="entry name" value="Bestrophin-like"/>
    <property type="match status" value="1"/>
</dbReference>
<evidence type="ECO:0000313" key="3">
    <source>
        <dbReference type="Proteomes" id="UP000243719"/>
    </source>
</evidence>
<gene>
    <name evidence="2" type="ORF">SAMN05216551_101180</name>
</gene>
<reference evidence="3" key="1">
    <citation type="submission" date="2016-09" db="EMBL/GenBank/DDBJ databases">
        <authorList>
            <person name="Varghese N."/>
            <person name="Submissions S."/>
        </authorList>
    </citation>
    <scope>NUCLEOTIDE SEQUENCE [LARGE SCALE GENOMIC DNA]</scope>
    <source>
        <strain evidence="3">JS23</strain>
    </source>
</reference>
<evidence type="ECO:0008006" key="4">
    <source>
        <dbReference type="Google" id="ProtNLM"/>
    </source>
</evidence>
<sequence length="262" mass="29199">MSFGDYRHLLISVGLTLLMVGATWIGMHLRLRLPVHHRDRDTAQVLNAIFTMLVTFTAIVLGLLITAKKSEFETTGHSVQLFASRLIELDRLFRQRGPVAQPAHGMLRDYLQLSIDSAHHRPPTPRENPRSGFGGIAEGALFDKIERDVRAWPSPDATALRLQTDSLDLMRSLTDLRWQMIENTNGVADAPFFAVLVLWLVMMFVVFSLSATRNALVFATVFGAAVTIGASLFLIFELQTPFDGLITISPRPIADALAYVER</sequence>
<evidence type="ECO:0000313" key="2">
    <source>
        <dbReference type="EMBL" id="SDV46220.1"/>
    </source>
</evidence>
<evidence type="ECO:0000256" key="1">
    <source>
        <dbReference type="SAM" id="Phobius"/>
    </source>
</evidence>
<dbReference type="STRING" id="1770053.SAMN05216551_101180"/>
<keyword evidence="1" id="KW-0472">Membrane</keyword>
<dbReference type="AlphaFoldDB" id="A0A1H2PK14"/>
<accession>A0A1H2PK14</accession>
<feature type="transmembrane region" description="Helical" evidence="1">
    <location>
        <begin position="216"/>
        <end position="236"/>
    </location>
</feature>
<feature type="transmembrane region" description="Helical" evidence="1">
    <location>
        <begin position="6"/>
        <end position="25"/>
    </location>
</feature>
<keyword evidence="1" id="KW-1133">Transmembrane helix</keyword>
<protein>
    <recommendedName>
        <fullName evidence="4">DUF4239 domain-containing protein</fullName>
    </recommendedName>
</protein>
<feature type="transmembrane region" description="Helical" evidence="1">
    <location>
        <begin position="45"/>
        <end position="65"/>
    </location>
</feature>
<dbReference type="RefSeq" id="WP_091903635.1">
    <property type="nucleotide sequence ID" value="NZ_FNLO01000001.1"/>
</dbReference>
<name>A0A1H2PK14_9BURK</name>
<dbReference type="OrthoDB" id="4711656at2"/>